<evidence type="ECO:0000256" key="1">
    <source>
        <dbReference type="ARBA" id="ARBA00006284"/>
    </source>
</evidence>
<evidence type="ECO:0000313" key="5">
    <source>
        <dbReference type="EMBL" id="AAU37300.1"/>
    </source>
</evidence>
<dbReference type="STRING" id="221988.MS0693"/>
<gene>
    <name evidence="5" type="ordered locus">MS0693</name>
</gene>
<comment type="similarity">
    <text evidence="1 4">Belongs to the glycerate kinase type-1 family.</text>
</comment>
<dbReference type="AlphaFoldDB" id="Q65UR0"/>
<evidence type="ECO:0000256" key="3">
    <source>
        <dbReference type="ARBA" id="ARBA00022777"/>
    </source>
</evidence>
<evidence type="ECO:0008006" key="7">
    <source>
        <dbReference type="Google" id="ProtNLM"/>
    </source>
</evidence>
<dbReference type="PANTHER" id="PTHR21599">
    <property type="entry name" value="GLYCERATE KINASE"/>
    <property type="match status" value="1"/>
</dbReference>
<proteinExistence type="inferred from homology"/>
<dbReference type="KEGG" id="msu:MS0693"/>
<dbReference type="InterPro" id="IPR018197">
    <property type="entry name" value="Glycerate_kinase_RE-like"/>
</dbReference>
<dbReference type="Pfam" id="PF02595">
    <property type="entry name" value="Gly_kinase"/>
    <property type="match status" value="1"/>
</dbReference>
<dbReference type="InterPro" id="IPR018193">
    <property type="entry name" value="Glyc_kinase_flavodox-like_fold"/>
</dbReference>
<evidence type="ECO:0000256" key="4">
    <source>
        <dbReference type="PIRNR" id="PIRNR006078"/>
    </source>
</evidence>
<evidence type="ECO:0000256" key="2">
    <source>
        <dbReference type="ARBA" id="ARBA00022679"/>
    </source>
</evidence>
<name>Q65UR0_MANSM</name>
<dbReference type="GO" id="GO:0008887">
    <property type="term" value="F:glycerate kinase activity"/>
    <property type="evidence" value="ECO:0007669"/>
    <property type="project" value="UniProtKB-UniRule"/>
</dbReference>
<organism evidence="5 6">
    <name type="scientific">Mannheimia succiniciproducens (strain KCTC 0769BP / MBEL55E)</name>
    <dbReference type="NCBI Taxonomy" id="221988"/>
    <lineage>
        <taxon>Bacteria</taxon>
        <taxon>Pseudomonadati</taxon>
        <taxon>Pseudomonadota</taxon>
        <taxon>Gammaproteobacteria</taxon>
        <taxon>Pasteurellales</taxon>
        <taxon>Pasteurellaceae</taxon>
        <taxon>Basfia</taxon>
    </lineage>
</organism>
<dbReference type="InterPro" id="IPR036129">
    <property type="entry name" value="Glycerate_kinase_sf"/>
</dbReference>
<dbReference type="Proteomes" id="UP000000607">
    <property type="component" value="Chromosome"/>
</dbReference>
<dbReference type="InterPro" id="IPR004381">
    <property type="entry name" value="Glycerate_kinase"/>
</dbReference>
<dbReference type="PANTHER" id="PTHR21599:SF7">
    <property type="entry name" value="GLYCERATE 2-KINASE"/>
    <property type="match status" value="1"/>
</dbReference>
<dbReference type="GO" id="GO:0031388">
    <property type="term" value="P:organic acid phosphorylation"/>
    <property type="evidence" value="ECO:0007669"/>
    <property type="project" value="UniProtKB-UniRule"/>
</dbReference>
<accession>Q65UR0</accession>
<protein>
    <recommendedName>
        <fullName evidence="7">Glycerate kinase</fullName>
    </recommendedName>
</protein>
<dbReference type="SUPFAM" id="SSF110738">
    <property type="entry name" value="Glycerate kinase I"/>
    <property type="match status" value="1"/>
</dbReference>
<keyword evidence="6" id="KW-1185">Reference proteome</keyword>
<dbReference type="Gene3D" id="3.40.50.10350">
    <property type="entry name" value="Glycerate kinase, domain 1"/>
    <property type="match status" value="1"/>
</dbReference>
<dbReference type="NCBIfam" id="TIGR00045">
    <property type="entry name" value="glycerate kinase"/>
    <property type="match status" value="1"/>
</dbReference>
<keyword evidence="2 4" id="KW-0808">Transferase</keyword>
<dbReference type="Gene3D" id="3.90.1510.10">
    <property type="entry name" value="Glycerate kinase, domain 2"/>
    <property type="match status" value="1"/>
</dbReference>
<dbReference type="EMBL" id="AE016827">
    <property type="protein sequence ID" value="AAU37300.1"/>
    <property type="molecule type" value="Genomic_DNA"/>
</dbReference>
<sequence length="385" mass="40374">MERDRMKIVIAPDSYKESLSAMNVANIIEKGFKQIFPDATYVKVPVADGGEGTVDTMVEATNGKRIELDVVGALGSQQKAFWGISHDNSVAFIEIAAACGIEQVPMEKRNPLITTTYGVGELILSALDSGVRHFIVGLGGSATNDGGAGMLQALGVKLLDEQGKSLGYGGAELARLSKIDFSTMDCRLAECKFDVACDVTNPLVGENGASATFGPQKGATPQMVKQLDEALSHYADIIKQDLNIDVKDLPGSGAAGGLGAAFAGVLKGELKSGIGIITQLLDLESKIKDADLVITGEGRIDHQSINGKVPVGVAAIAKRYDLPVIGIAGSLGKDIHVVYDYGLDAVFSVLNKVCSLPEALDPTNAAENLEITARNIAATLKMKIS</sequence>
<dbReference type="PIRSF" id="PIRSF006078">
    <property type="entry name" value="GlxK"/>
    <property type="match status" value="1"/>
</dbReference>
<dbReference type="eggNOG" id="COG1929">
    <property type="taxonomic scope" value="Bacteria"/>
</dbReference>
<evidence type="ECO:0000313" key="6">
    <source>
        <dbReference type="Proteomes" id="UP000000607"/>
    </source>
</evidence>
<dbReference type="HOGENOM" id="CLU_028255_0_0_6"/>
<reference evidence="5 6" key="1">
    <citation type="journal article" date="2004" name="Nat. Biotechnol.">
        <title>The genome sequence of the capnophilic rumen bacterium Mannheimia succiniciproducens.</title>
        <authorList>
            <person name="Hong S.H."/>
            <person name="Kim J.S."/>
            <person name="Lee S.Y."/>
            <person name="In Y.H."/>
            <person name="Choi S.S."/>
            <person name="Rih J.-K."/>
            <person name="Kim C.H."/>
            <person name="Jeong H."/>
            <person name="Hur C.G."/>
            <person name="Kim J.J."/>
        </authorList>
    </citation>
    <scope>NUCLEOTIDE SEQUENCE [LARGE SCALE GENOMIC DNA]</scope>
    <source>
        <strain evidence="6">KCTC 0769BP / MBEL55E</strain>
    </source>
</reference>
<keyword evidence="3 4" id="KW-0418">Kinase</keyword>